<evidence type="ECO:0000256" key="1">
    <source>
        <dbReference type="SAM" id="MobiDB-lite"/>
    </source>
</evidence>
<feature type="region of interest" description="Disordered" evidence="1">
    <location>
        <begin position="334"/>
        <end position="378"/>
    </location>
</feature>
<dbReference type="InterPro" id="IPR023797">
    <property type="entry name" value="RNA3'_phos_cyclase_dom"/>
</dbReference>
<evidence type="ECO:0000313" key="3">
    <source>
        <dbReference type="EMBL" id="EEY15707.1"/>
    </source>
</evidence>
<gene>
    <name evidence="3" type="ORF">VDBG_01816</name>
</gene>
<dbReference type="AlphaFoldDB" id="C9SBH3"/>
<dbReference type="Gene3D" id="3.30.360.20">
    <property type="entry name" value="RNA 3'-terminal phosphate cyclase, insert domain"/>
    <property type="match status" value="1"/>
</dbReference>
<dbReference type="OMA" id="HAKTARW"/>
<dbReference type="GO" id="GO:0005634">
    <property type="term" value="C:nucleus"/>
    <property type="evidence" value="ECO:0007669"/>
    <property type="project" value="TreeGrafter"/>
</dbReference>
<dbReference type="PANTHER" id="PTHR11096:SF0">
    <property type="entry name" value="RNA 3'-TERMINAL PHOSPHATE CYCLASE"/>
    <property type="match status" value="1"/>
</dbReference>
<dbReference type="STRING" id="526221.C9SBH3"/>
<dbReference type="GeneID" id="9535253"/>
<dbReference type="InterPro" id="IPR036553">
    <property type="entry name" value="RPTC_insert"/>
</dbReference>
<dbReference type="GO" id="GO:0003963">
    <property type="term" value="F:RNA-3'-phosphate cyclase activity"/>
    <property type="evidence" value="ECO:0007669"/>
    <property type="project" value="TreeGrafter"/>
</dbReference>
<keyword evidence="4" id="KW-1185">Reference proteome</keyword>
<dbReference type="Proteomes" id="UP000008698">
    <property type="component" value="Unassembled WGS sequence"/>
</dbReference>
<dbReference type="SUPFAM" id="SSF55205">
    <property type="entry name" value="EPT/RTPC-like"/>
    <property type="match status" value="1"/>
</dbReference>
<dbReference type="OrthoDB" id="25029at2759"/>
<proteinExistence type="predicted"/>
<dbReference type="Pfam" id="PF01137">
    <property type="entry name" value="RTC"/>
    <property type="match status" value="1"/>
</dbReference>
<feature type="compositionally biased region" description="Basic and acidic residues" evidence="1">
    <location>
        <begin position="355"/>
        <end position="364"/>
    </location>
</feature>
<dbReference type="EMBL" id="DS985215">
    <property type="protein sequence ID" value="EEY15707.1"/>
    <property type="molecule type" value="Genomic_DNA"/>
</dbReference>
<reference evidence="4" key="1">
    <citation type="journal article" date="2011" name="PLoS Pathog.">
        <title>Comparative genomics yields insights into niche adaptation of plant vascular wilt pathogens.</title>
        <authorList>
            <person name="Klosterman S.J."/>
            <person name="Subbarao K.V."/>
            <person name="Kang S."/>
            <person name="Veronese P."/>
            <person name="Gold S.E."/>
            <person name="Thomma B.P.H.J."/>
            <person name="Chen Z."/>
            <person name="Henrissat B."/>
            <person name="Lee Y.-H."/>
            <person name="Park J."/>
            <person name="Garcia-Pedrajas M.D."/>
            <person name="Barbara D.J."/>
            <person name="Anchieta A."/>
            <person name="de Jonge R."/>
            <person name="Santhanam P."/>
            <person name="Maruthachalam K."/>
            <person name="Atallah Z."/>
            <person name="Amyotte S.G."/>
            <person name="Paz Z."/>
            <person name="Inderbitzin P."/>
            <person name="Hayes R.J."/>
            <person name="Heiman D.I."/>
            <person name="Young S."/>
            <person name="Zeng Q."/>
            <person name="Engels R."/>
            <person name="Galagan J."/>
            <person name="Cuomo C.A."/>
            <person name="Dobinson K.F."/>
            <person name="Ma L.-J."/>
        </authorList>
    </citation>
    <scope>NUCLEOTIDE SEQUENCE [LARGE SCALE GENOMIC DNA]</scope>
    <source>
        <strain evidence="4">VaMs.102 / ATCC MYA-4576 / FGSC 10136</strain>
    </source>
</reference>
<dbReference type="InterPro" id="IPR000228">
    <property type="entry name" value="RNA3'_term_phos_cyc"/>
</dbReference>
<sequence length="414" mass="44631">MEHTSKPIQLDGWTGEGGGQVLRVAVALAAVTSQPVTVSEIRGNRLKSQHATSIQYLAAATAATTTSLAVGARCLTFSPTLPPADLAQRHIAITPESPGASALLILQALLPFLIFAAGDPITLDIAAGTNVSFSLSWDYADQVLLPALESRFGISVTRTLIRRGWSLGPPSRGAIRFGITPLERGEKLRPRQQQPPEHTRACRGVTAVDVTILAPRHLHGDLQAGLVEQVSNRLPASEVVFRTVEDSGHNARVYVLLVARSAGGLRWGRDVLTSTPQGGKSKGRARAKEGDFPTALSRKLVVELAREVERPGVCDEYLQDQLVVFQALARGKQSSEETMPQWRESRRQSSYAGDRGARDRRSAEEGQGNRPFGQGSLHSQTARWVASEMLPVVKWYNKGTICEGAGVSAKNSSL</sequence>
<name>C9SBH3_VERA1</name>
<accession>C9SBH3</accession>
<dbReference type="RefSeq" id="XP_003007628.1">
    <property type="nucleotide sequence ID" value="XM_003007582.1"/>
</dbReference>
<dbReference type="HOGENOM" id="CLU_027882_3_1_1"/>
<evidence type="ECO:0000313" key="4">
    <source>
        <dbReference type="Proteomes" id="UP000008698"/>
    </source>
</evidence>
<feature type="domain" description="RNA 3'-terminal phosphate cyclase" evidence="2">
    <location>
        <begin position="15"/>
        <end position="390"/>
    </location>
</feature>
<evidence type="ECO:0000259" key="2">
    <source>
        <dbReference type="Pfam" id="PF01137"/>
    </source>
</evidence>
<dbReference type="InterPro" id="IPR037136">
    <property type="entry name" value="RNA3'_phos_cyclase_dom_sf"/>
</dbReference>
<dbReference type="GO" id="GO:0006396">
    <property type="term" value="P:RNA processing"/>
    <property type="evidence" value="ECO:0007669"/>
    <property type="project" value="InterPro"/>
</dbReference>
<protein>
    <recommendedName>
        <fullName evidence="2">RNA 3'-terminal phosphate cyclase domain-containing protein</fullName>
    </recommendedName>
</protein>
<dbReference type="eggNOG" id="KOG3980">
    <property type="taxonomic scope" value="Eukaryota"/>
</dbReference>
<dbReference type="Gene3D" id="3.65.10.20">
    <property type="entry name" value="RNA 3'-terminal phosphate cyclase domain"/>
    <property type="match status" value="1"/>
</dbReference>
<dbReference type="KEGG" id="val:VDBG_01816"/>
<organism evidence="4">
    <name type="scientific">Verticillium alfalfae (strain VaMs.102 / ATCC MYA-4576 / FGSC 10136)</name>
    <name type="common">Verticillium wilt of alfalfa</name>
    <name type="synonym">Verticillium albo-atrum</name>
    <dbReference type="NCBI Taxonomy" id="526221"/>
    <lineage>
        <taxon>Eukaryota</taxon>
        <taxon>Fungi</taxon>
        <taxon>Dikarya</taxon>
        <taxon>Ascomycota</taxon>
        <taxon>Pezizomycotina</taxon>
        <taxon>Sordariomycetes</taxon>
        <taxon>Hypocreomycetidae</taxon>
        <taxon>Glomerellales</taxon>
        <taxon>Plectosphaerellaceae</taxon>
        <taxon>Verticillium</taxon>
    </lineage>
</organism>
<dbReference type="InterPro" id="IPR013792">
    <property type="entry name" value="RNA3'P_cycl/enolpyr_Trfase_a/b"/>
</dbReference>
<dbReference type="PANTHER" id="PTHR11096">
    <property type="entry name" value="RNA 3' TERMINAL PHOSPHATE CYCLASE"/>
    <property type="match status" value="1"/>
</dbReference>